<name>A0A1I2K2C3_9CLOT</name>
<evidence type="ECO:0000313" key="5">
    <source>
        <dbReference type="Proteomes" id="UP000182135"/>
    </source>
</evidence>
<comment type="similarity">
    <text evidence="1">Belongs to the EamA transporter family.</text>
</comment>
<feature type="domain" description="EamA" evidence="3">
    <location>
        <begin position="170"/>
        <end position="308"/>
    </location>
</feature>
<dbReference type="Proteomes" id="UP000182135">
    <property type="component" value="Unassembled WGS sequence"/>
</dbReference>
<keyword evidence="2" id="KW-1133">Transmembrane helix</keyword>
<dbReference type="eggNOG" id="COG0697">
    <property type="taxonomic scope" value="Bacteria"/>
</dbReference>
<organism evidence="4 5">
    <name type="scientific">Clostridium cadaveris</name>
    <dbReference type="NCBI Taxonomy" id="1529"/>
    <lineage>
        <taxon>Bacteria</taxon>
        <taxon>Bacillati</taxon>
        <taxon>Bacillota</taxon>
        <taxon>Clostridia</taxon>
        <taxon>Eubacteriales</taxon>
        <taxon>Clostridiaceae</taxon>
        <taxon>Clostridium</taxon>
    </lineage>
</organism>
<dbReference type="EMBL" id="FOOE01000004">
    <property type="protein sequence ID" value="SFF60458.1"/>
    <property type="molecule type" value="Genomic_DNA"/>
</dbReference>
<proteinExistence type="inferred from homology"/>
<keyword evidence="2" id="KW-0812">Transmembrane</keyword>
<feature type="transmembrane region" description="Helical" evidence="2">
    <location>
        <begin position="212"/>
        <end position="229"/>
    </location>
</feature>
<dbReference type="STRING" id="1529.SAMN04487885_10415"/>
<feature type="transmembrane region" description="Helical" evidence="2">
    <location>
        <begin position="111"/>
        <end position="131"/>
    </location>
</feature>
<evidence type="ECO:0000313" key="4">
    <source>
        <dbReference type="EMBL" id="SFF60458.1"/>
    </source>
</evidence>
<evidence type="ECO:0000259" key="3">
    <source>
        <dbReference type="Pfam" id="PF00892"/>
    </source>
</evidence>
<accession>A0A1I2K2C3</accession>
<feature type="transmembrane region" description="Helical" evidence="2">
    <location>
        <begin position="7"/>
        <end position="30"/>
    </location>
</feature>
<dbReference type="RefSeq" id="WP_074844582.1">
    <property type="nucleotide sequence ID" value="NZ_BAAACD010000006.1"/>
</dbReference>
<reference evidence="4 5" key="1">
    <citation type="submission" date="2016-10" db="EMBL/GenBank/DDBJ databases">
        <authorList>
            <person name="de Groot N.N."/>
        </authorList>
    </citation>
    <scope>NUCLEOTIDE SEQUENCE [LARGE SCALE GENOMIC DNA]</scope>
    <source>
        <strain evidence="4 5">NLAE-zl-G419</strain>
    </source>
</reference>
<feature type="transmembrane region" description="Helical" evidence="2">
    <location>
        <begin position="84"/>
        <end position="105"/>
    </location>
</feature>
<feature type="transmembrane region" description="Helical" evidence="2">
    <location>
        <begin position="291"/>
        <end position="309"/>
    </location>
</feature>
<feature type="transmembrane region" description="Helical" evidence="2">
    <location>
        <begin position="267"/>
        <end position="285"/>
    </location>
</feature>
<dbReference type="AlphaFoldDB" id="A0A1I2K2C3"/>
<feature type="transmembrane region" description="Helical" evidence="2">
    <location>
        <begin position="138"/>
        <end position="156"/>
    </location>
</feature>
<dbReference type="Gene3D" id="1.10.3730.20">
    <property type="match status" value="1"/>
</dbReference>
<sequence>MKDRTNLGFISALGSGIAWSIDTILIGIILAKTPFIDTEMAIALAPFVSTFLHDSISAVWVSIYNAIRGEFKGVIKAIRSKSGMFIMIAALMAGPLGMTAYMLSIKYIGPAYAASITAFYPALGALLAFVFLKEPMNIRIWSGIILSIIGVIILGYSPSKMSTTGPTFLLGIGFALLTVVGWALESVICAYGMKDDVTPEQALNIRQLTSGVFYAIILMPILKGYPIVIETVRSFNIVTIGITALVGTMSYLFYYNAINIIGAARSTALNITYSMWAIVIQVLFMGMEFNVQLLLGSIIVITGSILVAINPKELLGFTK</sequence>
<dbReference type="InterPro" id="IPR037185">
    <property type="entry name" value="EmrE-like"/>
</dbReference>
<feature type="transmembrane region" description="Helical" evidence="2">
    <location>
        <begin position="235"/>
        <end position="255"/>
    </location>
</feature>
<feature type="domain" description="EamA" evidence="3">
    <location>
        <begin position="7"/>
        <end position="154"/>
    </location>
</feature>
<dbReference type="Pfam" id="PF00892">
    <property type="entry name" value="EamA"/>
    <property type="match status" value="2"/>
</dbReference>
<keyword evidence="2" id="KW-0472">Membrane</keyword>
<evidence type="ECO:0000256" key="1">
    <source>
        <dbReference type="ARBA" id="ARBA00007362"/>
    </source>
</evidence>
<protein>
    <submittedName>
        <fullName evidence="4">Uncharacterized membrane protein</fullName>
    </submittedName>
</protein>
<dbReference type="GO" id="GO:0016020">
    <property type="term" value="C:membrane"/>
    <property type="evidence" value="ECO:0007669"/>
    <property type="project" value="InterPro"/>
</dbReference>
<dbReference type="InterPro" id="IPR000620">
    <property type="entry name" value="EamA_dom"/>
</dbReference>
<feature type="transmembrane region" description="Helical" evidence="2">
    <location>
        <begin position="42"/>
        <end position="63"/>
    </location>
</feature>
<keyword evidence="5" id="KW-1185">Reference proteome</keyword>
<dbReference type="PANTHER" id="PTHR22911:SF137">
    <property type="entry name" value="SOLUTE CARRIER FAMILY 35 MEMBER G2-RELATED"/>
    <property type="match status" value="1"/>
</dbReference>
<dbReference type="PANTHER" id="PTHR22911">
    <property type="entry name" value="ACYL-MALONYL CONDENSING ENZYME-RELATED"/>
    <property type="match status" value="1"/>
</dbReference>
<evidence type="ECO:0000256" key="2">
    <source>
        <dbReference type="SAM" id="Phobius"/>
    </source>
</evidence>
<dbReference type="SUPFAM" id="SSF103481">
    <property type="entry name" value="Multidrug resistance efflux transporter EmrE"/>
    <property type="match status" value="2"/>
</dbReference>
<gene>
    <name evidence="4" type="ORF">SAMN04487885_10415</name>
</gene>
<feature type="transmembrane region" description="Helical" evidence="2">
    <location>
        <begin position="168"/>
        <end position="191"/>
    </location>
</feature>